<reference evidence="1 2" key="1">
    <citation type="submission" date="2021-06" db="EMBL/GenBank/DDBJ databases">
        <title>Caerostris darwini draft genome.</title>
        <authorList>
            <person name="Kono N."/>
            <person name="Arakawa K."/>
        </authorList>
    </citation>
    <scope>NUCLEOTIDE SEQUENCE [LARGE SCALE GENOMIC DNA]</scope>
</reference>
<comment type="caution">
    <text evidence="1">The sequence shown here is derived from an EMBL/GenBank/DDBJ whole genome shotgun (WGS) entry which is preliminary data.</text>
</comment>
<protein>
    <submittedName>
        <fullName evidence="1">Uncharacterized protein</fullName>
    </submittedName>
</protein>
<dbReference type="EMBL" id="BPLQ01009086">
    <property type="protein sequence ID" value="GIY41608.1"/>
    <property type="molecule type" value="Genomic_DNA"/>
</dbReference>
<organism evidence="1 2">
    <name type="scientific">Caerostris darwini</name>
    <dbReference type="NCBI Taxonomy" id="1538125"/>
    <lineage>
        <taxon>Eukaryota</taxon>
        <taxon>Metazoa</taxon>
        <taxon>Ecdysozoa</taxon>
        <taxon>Arthropoda</taxon>
        <taxon>Chelicerata</taxon>
        <taxon>Arachnida</taxon>
        <taxon>Araneae</taxon>
        <taxon>Araneomorphae</taxon>
        <taxon>Entelegynae</taxon>
        <taxon>Araneoidea</taxon>
        <taxon>Araneidae</taxon>
        <taxon>Caerostris</taxon>
    </lineage>
</organism>
<keyword evidence="2" id="KW-1185">Reference proteome</keyword>
<name>A0AAV4T4Q1_9ARAC</name>
<accession>A0AAV4T4Q1</accession>
<sequence length="89" mass="9852">MIRNFVSTLTTFGIESSNSFHVRRCCHWVGDQPSSAWGSHRGVLTSAWIGSLKRHSAELCRLGTVFGYFVSICDFAGIIHGTVFADRCV</sequence>
<proteinExistence type="predicted"/>
<evidence type="ECO:0000313" key="2">
    <source>
        <dbReference type="Proteomes" id="UP001054837"/>
    </source>
</evidence>
<dbReference type="Proteomes" id="UP001054837">
    <property type="component" value="Unassembled WGS sequence"/>
</dbReference>
<gene>
    <name evidence="1" type="ORF">CDAR_559041</name>
</gene>
<evidence type="ECO:0000313" key="1">
    <source>
        <dbReference type="EMBL" id="GIY41608.1"/>
    </source>
</evidence>
<dbReference type="AlphaFoldDB" id="A0AAV4T4Q1"/>